<dbReference type="EMBL" id="JAINZZ010000057">
    <property type="protein sequence ID" value="MBY8881894.1"/>
    <property type="molecule type" value="Genomic_DNA"/>
</dbReference>
<sequence length="87" mass="9657">MSVPDLIPIRWEPDNRTATIGRWERGQFLAHLSGLPQGRQDGDAGTVVRRWYAVLHEFDPAGRHIDTTIEATGTVPDGPGRPDNMIP</sequence>
<gene>
    <name evidence="2" type="ORF">K7862_30310</name>
</gene>
<evidence type="ECO:0000313" key="2">
    <source>
        <dbReference type="EMBL" id="MBY8881894.1"/>
    </source>
</evidence>
<feature type="non-terminal residue" evidence="2">
    <location>
        <position position="87"/>
    </location>
</feature>
<accession>A0ABS7QJD0</accession>
<evidence type="ECO:0000256" key="1">
    <source>
        <dbReference type="SAM" id="MobiDB-lite"/>
    </source>
</evidence>
<evidence type="ECO:0008006" key="4">
    <source>
        <dbReference type="Google" id="ProtNLM"/>
    </source>
</evidence>
<keyword evidence="3" id="KW-1185">Reference proteome</keyword>
<protein>
    <recommendedName>
        <fullName evidence="4">YD repeat-containing protein</fullName>
    </recommendedName>
</protein>
<feature type="region of interest" description="Disordered" evidence="1">
    <location>
        <begin position="68"/>
        <end position="87"/>
    </location>
</feature>
<proteinExistence type="predicted"/>
<organism evidence="2 3">
    <name type="scientific">Actinacidiphila acidipaludis</name>
    <dbReference type="NCBI Taxonomy" id="2873382"/>
    <lineage>
        <taxon>Bacteria</taxon>
        <taxon>Bacillati</taxon>
        <taxon>Actinomycetota</taxon>
        <taxon>Actinomycetes</taxon>
        <taxon>Kitasatosporales</taxon>
        <taxon>Streptomycetaceae</taxon>
        <taxon>Actinacidiphila</taxon>
    </lineage>
</organism>
<reference evidence="2 3" key="1">
    <citation type="submission" date="2021-08" db="EMBL/GenBank/DDBJ databases">
        <title>WGS of actinomycetes from Thailand.</title>
        <authorList>
            <person name="Thawai C."/>
        </authorList>
    </citation>
    <scope>NUCLEOTIDE SEQUENCE [LARGE SCALE GENOMIC DNA]</scope>
    <source>
        <strain evidence="2 3">PLK6-54</strain>
    </source>
</reference>
<name>A0ABS7QJD0_9ACTN</name>
<comment type="caution">
    <text evidence="2">The sequence shown here is derived from an EMBL/GenBank/DDBJ whole genome shotgun (WGS) entry which is preliminary data.</text>
</comment>
<dbReference type="Proteomes" id="UP000778578">
    <property type="component" value="Unassembled WGS sequence"/>
</dbReference>
<evidence type="ECO:0000313" key="3">
    <source>
        <dbReference type="Proteomes" id="UP000778578"/>
    </source>
</evidence>